<evidence type="ECO:0000313" key="2">
    <source>
        <dbReference type="Proteomes" id="UP000654304"/>
    </source>
</evidence>
<name>A0ABR7A0L9_9BURK</name>
<keyword evidence="2" id="KW-1185">Reference proteome</keyword>
<protein>
    <submittedName>
        <fullName evidence="1">Uncharacterized protein</fullName>
    </submittedName>
</protein>
<proteinExistence type="predicted"/>
<dbReference type="Proteomes" id="UP000654304">
    <property type="component" value="Unassembled WGS sequence"/>
</dbReference>
<reference evidence="1 2" key="1">
    <citation type="submission" date="2020-08" db="EMBL/GenBank/DDBJ databases">
        <title>Novel species isolated from subtropical streams in China.</title>
        <authorList>
            <person name="Lu H."/>
        </authorList>
    </citation>
    <scope>NUCLEOTIDE SEQUENCE [LARGE SCALE GENOMIC DNA]</scope>
    <source>
        <strain evidence="1 2">CY22W</strain>
    </source>
</reference>
<accession>A0ABR7A0L9</accession>
<sequence>MMNEIKDIVGIKLAETGRLVPWAETLSAWNALQLEFANQVGHAAYCYTERSNLGLLAQAALRAGRYALEEYQIVDSKKHGPLQEVWAGRCDCWLSGGEYGELIEAKQEFLAIRSPLAAKQAERLLDQAVAAASMTRGDTPLPAIGIAFLPVFLRASCDPEASQFETELQNLVLSLQTCNSDFAAWCFPAATRNYLGNGGSALMPGILLLGRAVAERTYFSDVDIRN</sequence>
<organism evidence="1 2">
    <name type="scientific">Undibacterium curvum</name>
    <dbReference type="NCBI Taxonomy" id="2762294"/>
    <lineage>
        <taxon>Bacteria</taxon>
        <taxon>Pseudomonadati</taxon>
        <taxon>Pseudomonadota</taxon>
        <taxon>Betaproteobacteria</taxon>
        <taxon>Burkholderiales</taxon>
        <taxon>Oxalobacteraceae</taxon>
        <taxon>Undibacterium</taxon>
    </lineage>
</organism>
<dbReference type="EMBL" id="JACOGD010000001">
    <property type="protein sequence ID" value="MBC3930466.1"/>
    <property type="molecule type" value="Genomic_DNA"/>
</dbReference>
<gene>
    <name evidence="1" type="ORF">H8K43_02180</name>
</gene>
<evidence type="ECO:0000313" key="1">
    <source>
        <dbReference type="EMBL" id="MBC3930466.1"/>
    </source>
</evidence>
<comment type="caution">
    <text evidence="1">The sequence shown here is derived from an EMBL/GenBank/DDBJ whole genome shotgun (WGS) entry which is preliminary data.</text>
</comment>
<dbReference type="RefSeq" id="WP_186902337.1">
    <property type="nucleotide sequence ID" value="NZ_JACOGD010000001.1"/>
</dbReference>